<name>A0A9W9UDT4_PENBR</name>
<dbReference type="EMBL" id="JAPZBQ010000004">
    <property type="protein sequence ID" value="KAJ5335350.1"/>
    <property type="molecule type" value="Genomic_DNA"/>
</dbReference>
<dbReference type="GO" id="GO:0070072">
    <property type="term" value="P:vacuolar proton-transporting V-type ATPase complex assembly"/>
    <property type="evidence" value="ECO:0007669"/>
    <property type="project" value="InterPro"/>
</dbReference>
<accession>A0A9W9UDT4</accession>
<gene>
    <name evidence="3" type="ORF">N7452_007753</name>
</gene>
<dbReference type="Pfam" id="PF21730">
    <property type="entry name" value="Vma22_CCDC115"/>
    <property type="match status" value="1"/>
</dbReference>
<feature type="compositionally biased region" description="Low complexity" evidence="2">
    <location>
        <begin position="132"/>
        <end position="155"/>
    </location>
</feature>
<evidence type="ECO:0000313" key="4">
    <source>
        <dbReference type="Proteomes" id="UP001147695"/>
    </source>
</evidence>
<protein>
    <recommendedName>
        <fullName evidence="1">Vacuolar ATPase assembly protein VMA22</fullName>
    </recommendedName>
</protein>
<proteinExistence type="predicted"/>
<organism evidence="3 4">
    <name type="scientific">Penicillium brevicompactum</name>
    <dbReference type="NCBI Taxonomy" id="5074"/>
    <lineage>
        <taxon>Eukaryota</taxon>
        <taxon>Fungi</taxon>
        <taxon>Dikarya</taxon>
        <taxon>Ascomycota</taxon>
        <taxon>Pezizomycotina</taxon>
        <taxon>Eurotiomycetes</taxon>
        <taxon>Eurotiomycetidae</taxon>
        <taxon>Eurotiales</taxon>
        <taxon>Aspergillaceae</taxon>
        <taxon>Penicillium</taxon>
    </lineage>
</organism>
<evidence type="ECO:0000313" key="3">
    <source>
        <dbReference type="EMBL" id="KAJ5335350.1"/>
    </source>
</evidence>
<dbReference type="PANTHER" id="PTHR31996">
    <property type="entry name" value="COILED-COIL DOMAIN-CONTAINING PROTEIN 115"/>
    <property type="match status" value="1"/>
</dbReference>
<reference evidence="3" key="1">
    <citation type="submission" date="2022-12" db="EMBL/GenBank/DDBJ databases">
        <authorList>
            <person name="Petersen C."/>
        </authorList>
    </citation>
    <scope>NUCLEOTIDE SEQUENCE</scope>
    <source>
        <strain evidence="3">IBT 35673</strain>
    </source>
</reference>
<dbReference type="Proteomes" id="UP001147695">
    <property type="component" value="Unassembled WGS sequence"/>
</dbReference>
<dbReference type="PANTHER" id="PTHR31996:SF2">
    <property type="entry name" value="COILED-COIL DOMAIN-CONTAINING PROTEIN 115"/>
    <property type="match status" value="1"/>
</dbReference>
<evidence type="ECO:0000256" key="2">
    <source>
        <dbReference type="SAM" id="MobiDB-lite"/>
    </source>
</evidence>
<dbReference type="AlphaFoldDB" id="A0A9W9UDT4"/>
<sequence length="227" mass="25143">MPQLPTPPTSRAGSEFPESKASTECLDDLLERYLGLLDQQQKLQAELAKQLSSGFFALAQANFSCPPGRRYGSDYYDERMKATRNISIKSERDPNISEELQESESATDAPDSVTFSIELSSNASEDAEENDTAPSSKETPETSEPTATETTSSESTPDEKPEVRKKFRSNDPIHWYGILVPQSLRKAQSTFTAVVDNQVPDLASTALEMRALEQRISKLQAQLESED</sequence>
<dbReference type="GO" id="GO:1990871">
    <property type="term" value="C:Vma12-Vma22 assembly complex"/>
    <property type="evidence" value="ECO:0007669"/>
    <property type="project" value="TreeGrafter"/>
</dbReference>
<evidence type="ECO:0000256" key="1">
    <source>
        <dbReference type="ARBA" id="ARBA00093634"/>
    </source>
</evidence>
<comment type="caution">
    <text evidence="3">The sequence shown here is derived from an EMBL/GenBank/DDBJ whole genome shotgun (WGS) entry which is preliminary data.</text>
</comment>
<dbReference type="InterPro" id="IPR040357">
    <property type="entry name" value="Vma22/CCDC115"/>
</dbReference>
<feature type="compositionally biased region" description="Polar residues" evidence="2">
    <location>
        <begin position="113"/>
        <end position="124"/>
    </location>
</feature>
<reference evidence="3" key="2">
    <citation type="journal article" date="2023" name="IMA Fungus">
        <title>Comparative genomic study of the Penicillium genus elucidates a diverse pangenome and 15 lateral gene transfer events.</title>
        <authorList>
            <person name="Petersen C."/>
            <person name="Sorensen T."/>
            <person name="Nielsen M.R."/>
            <person name="Sondergaard T.E."/>
            <person name="Sorensen J.L."/>
            <person name="Fitzpatrick D.A."/>
            <person name="Frisvad J.C."/>
            <person name="Nielsen K.L."/>
        </authorList>
    </citation>
    <scope>NUCLEOTIDE SEQUENCE</scope>
    <source>
        <strain evidence="3">IBT 35673</strain>
    </source>
</reference>
<feature type="region of interest" description="Disordered" evidence="2">
    <location>
        <begin position="1"/>
        <end position="20"/>
    </location>
</feature>
<dbReference type="GO" id="GO:0051082">
    <property type="term" value="F:unfolded protein binding"/>
    <property type="evidence" value="ECO:0007669"/>
    <property type="project" value="TreeGrafter"/>
</dbReference>
<feature type="compositionally biased region" description="Basic and acidic residues" evidence="2">
    <location>
        <begin position="157"/>
        <end position="168"/>
    </location>
</feature>
<feature type="region of interest" description="Disordered" evidence="2">
    <location>
        <begin position="90"/>
        <end position="168"/>
    </location>
</feature>